<reference evidence="4" key="1">
    <citation type="submission" date="2020-11" db="EMBL/GenBank/DDBJ databases">
        <title>Novosphingobium aureum sp. nov., a marine bacterium isolated from sediment of a salt flat.</title>
        <authorList>
            <person name="Yoo Y."/>
            <person name="Kim J.-J."/>
        </authorList>
    </citation>
    <scope>NUCLEOTIDE SEQUENCE</scope>
    <source>
        <strain evidence="4">YJ-S2-02</strain>
    </source>
</reference>
<dbReference type="SMART" id="SM00091">
    <property type="entry name" value="PAS"/>
    <property type="match status" value="1"/>
</dbReference>
<dbReference type="Gene3D" id="3.30.70.270">
    <property type="match status" value="1"/>
</dbReference>
<dbReference type="InterPro" id="IPR000160">
    <property type="entry name" value="GGDEF_dom"/>
</dbReference>
<gene>
    <name evidence="4" type="ORF">I5E68_13705</name>
</gene>
<evidence type="ECO:0000259" key="2">
    <source>
        <dbReference type="PROSITE" id="PS50113"/>
    </source>
</evidence>
<protein>
    <submittedName>
        <fullName evidence="4">GGDEF domain-containing protein</fullName>
    </submittedName>
</protein>
<dbReference type="PROSITE" id="PS50112">
    <property type="entry name" value="PAS"/>
    <property type="match status" value="1"/>
</dbReference>
<comment type="caution">
    <text evidence="4">The sequence shown here is derived from an EMBL/GenBank/DDBJ whole genome shotgun (WGS) entry which is preliminary data.</text>
</comment>
<feature type="domain" description="PAS" evidence="1">
    <location>
        <begin position="10"/>
        <end position="80"/>
    </location>
</feature>
<dbReference type="EMBL" id="JADZGI010000002">
    <property type="protein sequence ID" value="MBH0113998.1"/>
    <property type="molecule type" value="Genomic_DNA"/>
</dbReference>
<dbReference type="SUPFAM" id="SSF55073">
    <property type="entry name" value="Nucleotide cyclase"/>
    <property type="match status" value="1"/>
</dbReference>
<dbReference type="NCBIfam" id="TIGR00229">
    <property type="entry name" value="sensory_box"/>
    <property type="match status" value="1"/>
</dbReference>
<keyword evidence="5" id="KW-1185">Reference proteome</keyword>
<evidence type="ECO:0000313" key="4">
    <source>
        <dbReference type="EMBL" id="MBH0113998.1"/>
    </source>
</evidence>
<dbReference type="PANTHER" id="PTHR44757:SF2">
    <property type="entry name" value="BIOFILM ARCHITECTURE MAINTENANCE PROTEIN MBAA"/>
    <property type="match status" value="1"/>
</dbReference>
<proteinExistence type="predicted"/>
<evidence type="ECO:0000259" key="1">
    <source>
        <dbReference type="PROSITE" id="PS50112"/>
    </source>
</evidence>
<dbReference type="InterPro" id="IPR043128">
    <property type="entry name" value="Rev_trsase/Diguanyl_cyclase"/>
</dbReference>
<dbReference type="Pfam" id="PF08448">
    <property type="entry name" value="PAS_4"/>
    <property type="match status" value="1"/>
</dbReference>
<dbReference type="PROSITE" id="PS50113">
    <property type="entry name" value="PAC"/>
    <property type="match status" value="1"/>
</dbReference>
<feature type="domain" description="GGDEF" evidence="3">
    <location>
        <begin position="164"/>
        <end position="294"/>
    </location>
</feature>
<name>A0A931HEM8_9SPHN</name>
<evidence type="ECO:0000259" key="3">
    <source>
        <dbReference type="PROSITE" id="PS50887"/>
    </source>
</evidence>
<feature type="domain" description="PAC" evidence="2">
    <location>
        <begin position="84"/>
        <end position="136"/>
    </location>
</feature>
<dbReference type="InterPro" id="IPR052155">
    <property type="entry name" value="Biofilm_reg_signaling"/>
</dbReference>
<dbReference type="Proteomes" id="UP000617634">
    <property type="component" value="Unassembled WGS sequence"/>
</dbReference>
<dbReference type="AlphaFoldDB" id="A0A931HEM8"/>
<dbReference type="Gene3D" id="3.30.450.20">
    <property type="entry name" value="PAS domain"/>
    <property type="match status" value="1"/>
</dbReference>
<accession>A0A931HEM8</accession>
<dbReference type="PROSITE" id="PS50887">
    <property type="entry name" value="GGDEF"/>
    <property type="match status" value="1"/>
</dbReference>
<organism evidence="4 5">
    <name type="scientific">Novosphingobium aureum</name>
    <dbReference type="NCBI Taxonomy" id="2792964"/>
    <lineage>
        <taxon>Bacteria</taxon>
        <taxon>Pseudomonadati</taxon>
        <taxon>Pseudomonadota</taxon>
        <taxon>Alphaproteobacteria</taxon>
        <taxon>Sphingomonadales</taxon>
        <taxon>Sphingomonadaceae</taxon>
        <taxon>Novosphingobium</taxon>
    </lineage>
</organism>
<dbReference type="SUPFAM" id="SSF55785">
    <property type="entry name" value="PYP-like sensor domain (PAS domain)"/>
    <property type="match status" value="1"/>
</dbReference>
<dbReference type="InterPro" id="IPR029787">
    <property type="entry name" value="Nucleotide_cyclase"/>
</dbReference>
<dbReference type="CDD" id="cd00130">
    <property type="entry name" value="PAS"/>
    <property type="match status" value="1"/>
</dbReference>
<dbReference type="PANTHER" id="PTHR44757">
    <property type="entry name" value="DIGUANYLATE CYCLASE DGCP"/>
    <property type="match status" value="1"/>
</dbReference>
<dbReference type="Pfam" id="PF00990">
    <property type="entry name" value="GGDEF"/>
    <property type="match status" value="1"/>
</dbReference>
<dbReference type="CDD" id="cd01949">
    <property type="entry name" value="GGDEF"/>
    <property type="match status" value="1"/>
</dbReference>
<dbReference type="SMART" id="SM00267">
    <property type="entry name" value="GGDEF"/>
    <property type="match status" value="1"/>
</dbReference>
<dbReference type="RefSeq" id="WP_197165005.1">
    <property type="nucleotide sequence ID" value="NZ_JADZGI010000002.1"/>
</dbReference>
<dbReference type="InterPro" id="IPR035965">
    <property type="entry name" value="PAS-like_dom_sf"/>
</dbReference>
<sequence length="298" mass="33099">MMASLTSNEGVTLYRMLAESSSDILLKTDLRGYIVDASPAIAQLGFERPDALAGRHFLDLVYEDAREPVASAHGAAVAGHEVREWIEFPAVTSDERESWFEIRSSALRDETGEVYGVLSIMRSIDERRSLKEQLFAATHTDPLTGLTNRGAFVSMLEFMIERDMDGGLALFSIDFFRSINIKYGQHTGDKVLCVFADLLREMLRSDDIISRIGSDRFAVLLPRTSPEQAEAICQRVVTTLAELRPKVGDCEFALTASASVARIAGTLDSSIERAELALFAAKTKGRNRLEMELGERRR</sequence>
<evidence type="ECO:0000313" key="5">
    <source>
        <dbReference type="Proteomes" id="UP000617634"/>
    </source>
</evidence>
<dbReference type="NCBIfam" id="TIGR00254">
    <property type="entry name" value="GGDEF"/>
    <property type="match status" value="1"/>
</dbReference>
<dbReference type="InterPro" id="IPR000014">
    <property type="entry name" value="PAS"/>
</dbReference>
<dbReference type="InterPro" id="IPR000700">
    <property type="entry name" value="PAS-assoc_C"/>
</dbReference>
<dbReference type="InterPro" id="IPR013656">
    <property type="entry name" value="PAS_4"/>
</dbReference>